<evidence type="ECO:0000313" key="4">
    <source>
        <dbReference type="Proteomes" id="UP000747110"/>
    </source>
</evidence>
<dbReference type="PANTHER" id="PTHR43908">
    <property type="entry name" value="AT29763P-RELATED"/>
    <property type="match status" value="1"/>
</dbReference>
<accession>A0A8J4CTD5</accession>
<evidence type="ECO:0000256" key="2">
    <source>
        <dbReference type="SAM" id="MobiDB-lite"/>
    </source>
</evidence>
<dbReference type="CDD" id="cd06257">
    <property type="entry name" value="DnaJ"/>
    <property type="match status" value="1"/>
</dbReference>
<dbReference type="PRINTS" id="PR00625">
    <property type="entry name" value="JDOMAIN"/>
</dbReference>
<dbReference type="PROSITE" id="PS50076">
    <property type="entry name" value="DNAJ_2"/>
    <property type="match status" value="1"/>
</dbReference>
<dbReference type="PANTHER" id="PTHR43908:SF3">
    <property type="entry name" value="AT29763P-RELATED"/>
    <property type="match status" value="1"/>
</dbReference>
<dbReference type="InterPro" id="IPR051100">
    <property type="entry name" value="DnaJ_subfamily_B/C"/>
</dbReference>
<feature type="region of interest" description="Disordered" evidence="2">
    <location>
        <begin position="1"/>
        <end position="46"/>
    </location>
</feature>
<protein>
    <submittedName>
        <fullName evidence="3">Uncharacterized protein</fullName>
    </submittedName>
</protein>
<evidence type="ECO:0000256" key="1">
    <source>
        <dbReference type="SAM" id="Coils"/>
    </source>
</evidence>
<name>A0A8J4CTD5_9CHLO</name>
<gene>
    <name evidence="3" type="ORF">Vretifemale_16271</name>
</gene>
<keyword evidence="1" id="KW-0175">Coiled coil</keyword>
<comment type="caution">
    <text evidence="3">The sequence shown here is derived from an EMBL/GenBank/DDBJ whole genome shotgun (WGS) entry which is preliminary data.</text>
</comment>
<dbReference type="GO" id="GO:0030544">
    <property type="term" value="F:Hsp70 protein binding"/>
    <property type="evidence" value="ECO:0007669"/>
    <property type="project" value="TreeGrafter"/>
</dbReference>
<dbReference type="Gene3D" id="1.10.287.110">
    <property type="entry name" value="DnaJ domain"/>
    <property type="match status" value="1"/>
</dbReference>
<dbReference type="AlphaFoldDB" id="A0A8J4CTD5"/>
<organism evidence="3 4">
    <name type="scientific">Volvox reticuliferus</name>
    <dbReference type="NCBI Taxonomy" id="1737510"/>
    <lineage>
        <taxon>Eukaryota</taxon>
        <taxon>Viridiplantae</taxon>
        <taxon>Chlorophyta</taxon>
        <taxon>core chlorophytes</taxon>
        <taxon>Chlorophyceae</taxon>
        <taxon>CS clade</taxon>
        <taxon>Chlamydomonadales</taxon>
        <taxon>Volvocaceae</taxon>
        <taxon>Volvox</taxon>
    </lineage>
</organism>
<dbReference type="InterPro" id="IPR001623">
    <property type="entry name" value="DnaJ_domain"/>
</dbReference>
<dbReference type="SUPFAM" id="SSF46565">
    <property type="entry name" value="Chaperone J-domain"/>
    <property type="match status" value="1"/>
</dbReference>
<dbReference type="GO" id="GO:0071218">
    <property type="term" value="P:cellular response to misfolded protein"/>
    <property type="evidence" value="ECO:0007669"/>
    <property type="project" value="TreeGrafter"/>
</dbReference>
<dbReference type="EMBL" id="BNCP01000043">
    <property type="protein sequence ID" value="GIL88212.1"/>
    <property type="molecule type" value="Genomic_DNA"/>
</dbReference>
<keyword evidence="4" id="KW-1185">Reference proteome</keyword>
<feature type="coiled-coil region" evidence="1">
    <location>
        <begin position="273"/>
        <end position="300"/>
    </location>
</feature>
<proteinExistence type="predicted"/>
<feature type="compositionally biased region" description="Polar residues" evidence="2">
    <location>
        <begin position="23"/>
        <end position="46"/>
    </location>
</feature>
<dbReference type="Proteomes" id="UP000747110">
    <property type="component" value="Unassembled WGS sequence"/>
</dbReference>
<dbReference type="GO" id="GO:0005789">
    <property type="term" value="C:endoplasmic reticulum membrane"/>
    <property type="evidence" value="ECO:0007669"/>
    <property type="project" value="TreeGrafter"/>
</dbReference>
<dbReference type="SMART" id="SM00271">
    <property type="entry name" value="DnaJ"/>
    <property type="match status" value="1"/>
</dbReference>
<dbReference type="OrthoDB" id="10250354at2759"/>
<sequence length="426" mass="44084">MGAYVWRRSDDTDGAASKPNVAAQPQSQSQTNMPHYQPCNITDQTSAGPVLKRSISAPKGHPQPSALCQPSDLQASCASISANPQAGMAAAGAVTGDSSTGVEATLPARRYRTGGPRSTVVQAEGAPYEGTLQPHPKRRRHEDSAAFVAGAWTTHECNASSAPSVQASSYTCGPAPRNSVQRHDHAQAPGSISGGTIPHFFRNPDFAPGPTRTPFLDPYETMPIPTVTPGAGIGAAAAGRNVGSVSAAARGGPHVTAARGPPVATSADPVAQVAKTEAALEELRRQLAAKEATVRAKQNDLAARQAAKVAKEAAQRAEVEQRRAQLSRGLAALVEAAAPGGKQGAEAPGGLSGRLAGPEEVRRVLGAVSDYEVLQLPTGCTATEVRKAYRRLAASLHPDKCREQGAQEAFIRATAAYNGLLRRCGG</sequence>
<reference evidence="3" key="1">
    <citation type="journal article" date="2021" name="Proc. Natl. Acad. Sci. U.S.A.">
        <title>Three genomes in the algal genus Volvox reveal the fate of a haploid sex-determining region after a transition to homothallism.</title>
        <authorList>
            <person name="Yamamoto K."/>
            <person name="Hamaji T."/>
            <person name="Kawai-Toyooka H."/>
            <person name="Matsuzaki R."/>
            <person name="Takahashi F."/>
            <person name="Nishimura Y."/>
            <person name="Kawachi M."/>
            <person name="Noguchi H."/>
            <person name="Minakuchi Y."/>
            <person name="Umen J.G."/>
            <person name="Toyoda A."/>
            <person name="Nozaki H."/>
        </authorList>
    </citation>
    <scope>NUCLEOTIDE SEQUENCE</scope>
    <source>
        <strain evidence="3">NIES-3786</strain>
    </source>
</reference>
<evidence type="ECO:0000313" key="3">
    <source>
        <dbReference type="EMBL" id="GIL88212.1"/>
    </source>
</evidence>
<dbReference type="InterPro" id="IPR036869">
    <property type="entry name" value="J_dom_sf"/>
</dbReference>
<dbReference type="Pfam" id="PF00226">
    <property type="entry name" value="DnaJ"/>
    <property type="match status" value="1"/>
</dbReference>